<name>A0A314L064_NICAT</name>
<protein>
    <submittedName>
        <fullName evidence="3">2-alkenal reductase (Nadp(+)-dependent)</fullName>
    </submittedName>
</protein>
<gene>
    <name evidence="3" type="primary">DBR_5</name>
    <name evidence="3" type="ORF">A4A49_31348</name>
</gene>
<dbReference type="InterPro" id="IPR045010">
    <property type="entry name" value="MDR_fam"/>
</dbReference>
<dbReference type="Gramene" id="OIT34980">
    <property type="protein sequence ID" value="OIT34980"/>
    <property type="gene ID" value="A4A49_31348"/>
</dbReference>
<sequence length="209" mass="24167">MEGKGTLRNKQVVLKQYVKEFPTEADFYVNPNSRIIPSIPDGTKAVLLKNLYLAVDADLRRRLSNSEDYYSEEDQHADNIQLQLHPIKRGSVISGYGVAKVFKSTNPNFREGDYVWGVTGWEEYTLIKDDPQFLRKINRFDDTVLKLSYYTGLLGIGGYEAYLGISYVAEPKQRAVCVYLSCSRRCWSTCWTICQISEWLLRGWKCKHR</sequence>
<dbReference type="PANTHER" id="PTHR43205:SF73">
    <property type="entry name" value="2-ALKENAL REDUCTASE (NADP(+)-DEPENDENT)-LIKE"/>
    <property type="match status" value="1"/>
</dbReference>
<evidence type="ECO:0000256" key="1">
    <source>
        <dbReference type="ARBA" id="ARBA00023002"/>
    </source>
</evidence>
<accession>A0A314L064</accession>
<evidence type="ECO:0000313" key="3">
    <source>
        <dbReference type="EMBL" id="OIT34980.1"/>
    </source>
</evidence>
<dbReference type="SMR" id="A0A314L064"/>
<dbReference type="SUPFAM" id="SSF50129">
    <property type="entry name" value="GroES-like"/>
    <property type="match status" value="1"/>
</dbReference>
<dbReference type="Gene3D" id="3.90.180.10">
    <property type="entry name" value="Medium-chain alcohol dehydrogenases, catalytic domain"/>
    <property type="match status" value="1"/>
</dbReference>
<keyword evidence="1" id="KW-0560">Oxidoreductase</keyword>
<dbReference type="AlphaFoldDB" id="A0A314L064"/>
<dbReference type="GO" id="GO:0032440">
    <property type="term" value="F:2-alkenal reductase [NAD(P)H] activity"/>
    <property type="evidence" value="ECO:0007669"/>
    <property type="project" value="TreeGrafter"/>
</dbReference>
<organism evidence="3 4">
    <name type="scientific">Nicotiana attenuata</name>
    <name type="common">Coyote tobacco</name>
    <dbReference type="NCBI Taxonomy" id="49451"/>
    <lineage>
        <taxon>Eukaryota</taxon>
        <taxon>Viridiplantae</taxon>
        <taxon>Streptophyta</taxon>
        <taxon>Embryophyta</taxon>
        <taxon>Tracheophyta</taxon>
        <taxon>Spermatophyta</taxon>
        <taxon>Magnoliopsida</taxon>
        <taxon>eudicotyledons</taxon>
        <taxon>Gunneridae</taxon>
        <taxon>Pentapetalae</taxon>
        <taxon>asterids</taxon>
        <taxon>lamiids</taxon>
        <taxon>Solanales</taxon>
        <taxon>Solanaceae</taxon>
        <taxon>Nicotianoideae</taxon>
        <taxon>Nicotianeae</taxon>
        <taxon>Nicotiana</taxon>
    </lineage>
</organism>
<evidence type="ECO:0000259" key="2">
    <source>
        <dbReference type="Pfam" id="PF16884"/>
    </source>
</evidence>
<evidence type="ECO:0000313" key="4">
    <source>
        <dbReference type="Proteomes" id="UP000187609"/>
    </source>
</evidence>
<dbReference type="InterPro" id="IPR011032">
    <property type="entry name" value="GroES-like_sf"/>
</dbReference>
<dbReference type="PANTHER" id="PTHR43205">
    <property type="entry name" value="PROSTAGLANDIN REDUCTASE"/>
    <property type="match status" value="1"/>
</dbReference>
<feature type="domain" description="Oxidoreductase N-terminal" evidence="2">
    <location>
        <begin position="10"/>
        <end position="129"/>
    </location>
</feature>
<proteinExistence type="predicted"/>
<dbReference type="EMBL" id="MJEQ01000628">
    <property type="protein sequence ID" value="OIT34980.1"/>
    <property type="molecule type" value="Genomic_DNA"/>
</dbReference>
<keyword evidence="4" id="KW-1185">Reference proteome</keyword>
<dbReference type="Proteomes" id="UP000187609">
    <property type="component" value="Unassembled WGS sequence"/>
</dbReference>
<dbReference type="Pfam" id="PF16884">
    <property type="entry name" value="ADH_N_2"/>
    <property type="match status" value="1"/>
</dbReference>
<dbReference type="STRING" id="49451.A0A314L064"/>
<dbReference type="InterPro" id="IPR041694">
    <property type="entry name" value="ADH_N_2"/>
</dbReference>
<reference evidence="3" key="1">
    <citation type="submission" date="2016-11" db="EMBL/GenBank/DDBJ databases">
        <title>The genome of Nicotiana attenuata.</title>
        <authorList>
            <person name="Xu S."/>
            <person name="Brockmoeller T."/>
            <person name="Gaquerel E."/>
            <person name="Navarro A."/>
            <person name="Kuhl H."/>
            <person name="Gase K."/>
            <person name="Ling Z."/>
            <person name="Zhou W."/>
            <person name="Kreitzer C."/>
            <person name="Stanke M."/>
            <person name="Tang H."/>
            <person name="Lyons E."/>
            <person name="Pandey P."/>
            <person name="Pandey S.P."/>
            <person name="Timmermann B."/>
            <person name="Baldwin I.T."/>
        </authorList>
    </citation>
    <scope>NUCLEOTIDE SEQUENCE [LARGE SCALE GENOMIC DNA]</scope>
    <source>
        <strain evidence="3">UT</strain>
    </source>
</reference>
<comment type="caution">
    <text evidence="3">The sequence shown here is derived from an EMBL/GenBank/DDBJ whole genome shotgun (WGS) entry which is preliminary data.</text>
</comment>